<dbReference type="InterPro" id="IPR000055">
    <property type="entry name" value="Restrct_endonuc_typeI_TRD"/>
</dbReference>
<dbReference type="CDD" id="cd17254">
    <property type="entry name" value="RMtype1_S_FclI-TRD1-CR1_like"/>
    <property type="match status" value="1"/>
</dbReference>
<dbReference type="EC" id="3.1.21.-" evidence="6"/>
<dbReference type="EMBL" id="JBHSIZ010000054">
    <property type="protein sequence ID" value="MFC4961687.1"/>
    <property type="molecule type" value="Genomic_DNA"/>
</dbReference>
<evidence type="ECO:0000256" key="4">
    <source>
        <dbReference type="ARBA" id="ARBA00038652"/>
    </source>
</evidence>
<accession>A0ABV9UZA6</accession>
<evidence type="ECO:0000256" key="2">
    <source>
        <dbReference type="ARBA" id="ARBA00022747"/>
    </source>
</evidence>
<dbReference type="PANTHER" id="PTHR43140:SF1">
    <property type="entry name" value="TYPE I RESTRICTION ENZYME ECOKI SPECIFICITY SUBUNIT"/>
    <property type="match status" value="1"/>
</dbReference>
<dbReference type="Gene3D" id="3.90.220.20">
    <property type="entry name" value="DNA methylase specificity domains"/>
    <property type="match status" value="2"/>
</dbReference>
<dbReference type="PANTHER" id="PTHR43140">
    <property type="entry name" value="TYPE-1 RESTRICTION ENZYME ECOKI SPECIFICITY PROTEIN"/>
    <property type="match status" value="1"/>
</dbReference>
<evidence type="ECO:0000256" key="3">
    <source>
        <dbReference type="ARBA" id="ARBA00023125"/>
    </source>
</evidence>
<keyword evidence="3" id="KW-0238">DNA-binding</keyword>
<name>A0ABV9UZA6_9ACTN</name>
<keyword evidence="6" id="KW-0540">Nuclease</keyword>
<evidence type="ECO:0000313" key="6">
    <source>
        <dbReference type="EMBL" id="MFC4961687.1"/>
    </source>
</evidence>
<protein>
    <submittedName>
        <fullName evidence="6">Restriction endonuclease subunit S</fullName>
        <ecNumber evidence="6">3.1.21.-</ecNumber>
    </submittedName>
</protein>
<comment type="caution">
    <text evidence="6">The sequence shown here is derived from an EMBL/GenBank/DDBJ whole genome shotgun (WGS) entry which is preliminary data.</text>
</comment>
<keyword evidence="2" id="KW-0680">Restriction system</keyword>
<feature type="domain" description="Type I restriction modification DNA specificity" evidence="5">
    <location>
        <begin position="15"/>
        <end position="174"/>
    </location>
</feature>
<dbReference type="RefSeq" id="WP_344375115.1">
    <property type="nucleotide sequence ID" value="NZ_BAAASQ010000009.1"/>
</dbReference>
<proteinExistence type="inferred from homology"/>
<dbReference type="Pfam" id="PF01420">
    <property type="entry name" value="Methylase_S"/>
    <property type="match status" value="1"/>
</dbReference>
<dbReference type="GO" id="GO:0004519">
    <property type="term" value="F:endonuclease activity"/>
    <property type="evidence" value="ECO:0007669"/>
    <property type="project" value="UniProtKB-KW"/>
</dbReference>
<organism evidence="6 7">
    <name type="scientific">Streptomyces mauvecolor</name>
    <dbReference type="NCBI Taxonomy" id="58345"/>
    <lineage>
        <taxon>Bacteria</taxon>
        <taxon>Bacillati</taxon>
        <taxon>Actinomycetota</taxon>
        <taxon>Actinomycetes</taxon>
        <taxon>Kitasatosporales</taxon>
        <taxon>Streptomycetaceae</taxon>
        <taxon>Streptomyces</taxon>
    </lineage>
</organism>
<keyword evidence="6" id="KW-0255">Endonuclease</keyword>
<keyword evidence="7" id="KW-1185">Reference proteome</keyword>
<comment type="similarity">
    <text evidence="1">Belongs to the type-I restriction system S methylase family.</text>
</comment>
<evidence type="ECO:0000256" key="1">
    <source>
        <dbReference type="ARBA" id="ARBA00010923"/>
    </source>
</evidence>
<reference evidence="7" key="1">
    <citation type="journal article" date="2019" name="Int. J. Syst. Evol. Microbiol.">
        <title>The Global Catalogue of Microorganisms (GCM) 10K type strain sequencing project: providing services to taxonomists for standard genome sequencing and annotation.</title>
        <authorList>
            <consortium name="The Broad Institute Genomics Platform"/>
            <consortium name="The Broad Institute Genome Sequencing Center for Infectious Disease"/>
            <person name="Wu L."/>
            <person name="Ma J."/>
        </authorList>
    </citation>
    <scope>NUCLEOTIDE SEQUENCE [LARGE SCALE GENOMIC DNA]</scope>
    <source>
        <strain evidence="7">CCM 7224</strain>
    </source>
</reference>
<dbReference type="InterPro" id="IPR051212">
    <property type="entry name" value="Type-I_RE_S_subunit"/>
</dbReference>
<dbReference type="GO" id="GO:0016787">
    <property type="term" value="F:hydrolase activity"/>
    <property type="evidence" value="ECO:0007669"/>
    <property type="project" value="UniProtKB-KW"/>
</dbReference>
<keyword evidence="6" id="KW-0378">Hydrolase</keyword>
<comment type="subunit">
    <text evidence="4">The methyltransferase is composed of M and S polypeptides.</text>
</comment>
<evidence type="ECO:0000259" key="5">
    <source>
        <dbReference type="Pfam" id="PF01420"/>
    </source>
</evidence>
<evidence type="ECO:0000313" key="7">
    <source>
        <dbReference type="Proteomes" id="UP001595834"/>
    </source>
</evidence>
<dbReference type="SUPFAM" id="SSF116734">
    <property type="entry name" value="DNA methylase specificity domain"/>
    <property type="match status" value="2"/>
</dbReference>
<dbReference type="InterPro" id="IPR044946">
    <property type="entry name" value="Restrct_endonuc_typeI_TRD_sf"/>
</dbReference>
<sequence length="418" mass="46622">MTVQPTGIPYGRSLPRHWNVVPLKYLADLFNGYVFKSQDWADSGTPIIRIENLNGSSDFNFSNLDLDAKHRVVRGDLLFSWSGNPGTSFGPFEWGKPGLHFLNQHIFKVDSYGCDARWLYWSLKAATHWIERELTSGMIGMVHVTKEDLKNVPVPIPPLEEQRRIADFLDAETARIGSLVRARSAQLRCLEQRWTTHLADVTNDLIARYGLVPFRRVLTSVEQGWSPQCDDIEAQPDEWAVLKTSAVSSGIFKPLEHKRLPFNILPDSRYRIENGDILMTRGSGSPAYVGVSAVADTGGRNLLLSDLLYRVRLERNWSPEFVALMLGSAPVRGFMSLLFRGQSGQTIKLRSEDIRAIDLPAVPPREQIKIASALQAKRNAIMRAQATVQVSGAVLAERRQALIAAAVTGQFDGSIASE</sequence>
<dbReference type="Proteomes" id="UP001595834">
    <property type="component" value="Unassembled WGS sequence"/>
</dbReference>
<gene>
    <name evidence="6" type="ORF">ACFPFX_35940</name>
</gene>